<proteinExistence type="predicted"/>
<feature type="compositionally biased region" description="Basic and acidic residues" evidence="1">
    <location>
        <begin position="227"/>
        <end position="270"/>
    </location>
</feature>
<feature type="compositionally biased region" description="Polar residues" evidence="1">
    <location>
        <begin position="109"/>
        <end position="120"/>
    </location>
</feature>
<evidence type="ECO:0000256" key="1">
    <source>
        <dbReference type="SAM" id="MobiDB-lite"/>
    </source>
</evidence>
<protein>
    <submittedName>
        <fullName evidence="2">Uncharacterized protein</fullName>
    </submittedName>
</protein>
<evidence type="ECO:0000313" key="2">
    <source>
        <dbReference type="EMBL" id="ABW81109.1"/>
    </source>
</evidence>
<feature type="region of interest" description="Disordered" evidence="1">
    <location>
        <begin position="211"/>
        <end position="286"/>
    </location>
</feature>
<name>B2BXS2_9ROSI</name>
<feature type="compositionally biased region" description="Basic and acidic residues" evidence="1">
    <location>
        <begin position="73"/>
        <end position="87"/>
    </location>
</feature>
<feature type="compositionally biased region" description="Basic and acidic residues" evidence="1">
    <location>
        <begin position="135"/>
        <end position="152"/>
    </location>
</feature>
<sequence>MAIQMNLLLLQDHHPQTVNVAPEQLQNQSAGGRNTEEPESSLNLDSVITISEESEVPTGMEDMEILCNGNSESIERSEESNLVKHESLGSSEQVMGGDEPETVRVVQEEPNTAQELQISVDSPAKGLKNDQSAITEEKDYGLSPEDKPRTLDDPSPSEKGVPVSFPNQSADERNTEEQEGSFVTLSEESRVDNSAIVETLYSDTSFKYAQSSEDKVQFLTKGTTEAEESKLENDRDVQEESKTAEEHGYFVAEELKNDQTARKEEREHKPSNPLPQLSWSDADKSP</sequence>
<reference evidence="2" key="1">
    <citation type="submission" date="2007-09" db="EMBL/GenBank/DDBJ databases">
        <title>Adaptive radiation of a tandemly repeated short chain dehydrogenase encoding gene family in Brassicales.</title>
        <authorList>
            <person name="Navarro-Quezada A.R."/>
            <person name="Schmid K.J."/>
        </authorList>
    </citation>
    <scope>NUCLEOTIDE SEQUENCE</scope>
</reference>
<dbReference type="EMBL" id="EU162609">
    <property type="protein sequence ID" value="ABW81109.1"/>
    <property type="molecule type" value="Genomic_DNA"/>
</dbReference>
<dbReference type="AlphaFoldDB" id="B2BXS2"/>
<organism evidence="2">
    <name type="scientific">Tarenaya spinosa</name>
    <dbReference type="NCBI Taxonomy" id="228870"/>
    <lineage>
        <taxon>Eukaryota</taxon>
        <taxon>Viridiplantae</taxon>
        <taxon>Streptophyta</taxon>
        <taxon>Embryophyta</taxon>
        <taxon>Tracheophyta</taxon>
        <taxon>Spermatophyta</taxon>
        <taxon>Magnoliopsida</taxon>
        <taxon>eudicotyledons</taxon>
        <taxon>Gunneridae</taxon>
        <taxon>Pentapetalae</taxon>
        <taxon>rosids</taxon>
        <taxon>malvids</taxon>
        <taxon>Brassicales</taxon>
        <taxon>Cleomaceae</taxon>
        <taxon>New World clade</taxon>
        <taxon>Tarenaya</taxon>
    </lineage>
</organism>
<feature type="region of interest" description="Disordered" evidence="1">
    <location>
        <begin position="72"/>
        <end position="193"/>
    </location>
</feature>
<accession>B2BXS2</accession>